<accession>A0A9P9IM16</accession>
<evidence type="ECO:0000313" key="2">
    <source>
        <dbReference type="EMBL" id="KAH7124085.1"/>
    </source>
</evidence>
<comment type="caution">
    <text evidence="2">The sequence shown here is derived from an EMBL/GenBank/DDBJ whole genome shotgun (WGS) entry which is preliminary data.</text>
</comment>
<dbReference type="EMBL" id="JAGMWT010000008">
    <property type="protein sequence ID" value="KAH7124085.1"/>
    <property type="molecule type" value="Genomic_DNA"/>
</dbReference>
<sequence length="516" mass="55024">MAPADLANRGAPHVRVPKLAYRNPLPADQTSLSSCKSSTSETLPSSPEDAEFRLSASTSNFSSVLDHPSFEVRSVTSSSLASDASSSSKESKATKKKKAGSVLGFLTLKEPSQSAFEQYAEQERKKAAGKGGKNSPVASAHSSIISAKKLPPNIPKVNSKWDGIPESVKAAKDSPSKKRYSNLSQSTTIRSGVPNPSVFSLASNTSHGPPNSLASGASSLLDEPYDPSSRSFIPSTSSLPEMTYFFPDNGNPSGMLPGSSVELSPQSPHTASSASRSIDSTSSRTSTIDESAIIALTTPPLLTNPTSDVHAEAKELYRKLSTKGFLAGEAQEYKLPDEDNDSDASGEDTHDFLFATPTQVSVKDAPLLASDRAGGIITKKNFSRPLSNPNSQPPTSSPSSYARPALRNSVSRLPTLYEASITSVDTNATITETTIDTTTMETDTTDIADTFYRSASIDSFTPSEMSASWYRSPRERLGLGGRVRKTDVLPWELDEPPQQGKRKKNPLAMVFTKGIS</sequence>
<gene>
    <name evidence="2" type="ORF">B0J11DRAFT_436348</name>
</gene>
<feature type="compositionally biased region" description="Low complexity" evidence="1">
    <location>
        <begin position="227"/>
        <end position="240"/>
    </location>
</feature>
<protein>
    <submittedName>
        <fullName evidence="2">Uncharacterized protein</fullName>
    </submittedName>
</protein>
<dbReference type="AlphaFoldDB" id="A0A9P9IM16"/>
<feature type="compositionally biased region" description="Low complexity" evidence="1">
    <location>
        <begin position="77"/>
        <end position="88"/>
    </location>
</feature>
<feature type="region of interest" description="Disordered" evidence="1">
    <location>
        <begin position="115"/>
        <end position="285"/>
    </location>
</feature>
<feature type="region of interest" description="Disordered" evidence="1">
    <location>
        <begin position="1"/>
        <end position="51"/>
    </location>
</feature>
<feature type="compositionally biased region" description="Low complexity" evidence="1">
    <location>
        <begin position="138"/>
        <end position="147"/>
    </location>
</feature>
<dbReference type="Proteomes" id="UP000700596">
    <property type="component" value="Unassembled WGS sequence"/>
</dbReference>
<feature type="compositionally biased region" description="Polar residues" evidence="1">
    <location>
        <begin position="197"/>
        <end position="218"/>
    </location>
</feature>
<reference evidence="2" key="1">
    <citation type="journal article" date="2021" name="Nat. Commun.">
        <title>Genetic determinants of endophytism in the Arabidopsis root mycobiome.</title>
        <authorList>
            <person name="Mesny F."/>
            <person name="Miyauchi S."/>
            <person name="Thiergart T."/>
            <person name="Pickel B."/>
            <person name="Atanasova L."/>
            <person name="Karlsson M."/>
            <person name="Huettel B."/>
            <person name="Barry K.W."/>
            <person name="Haridas S."/>
            <person name="Chen C."/>
            <person name="Bauer D."/>
            <person name="Andreopoulos W."/>
            <person name="Pangilinan J."/>
            <person name="LaButti K."/>
            <person name="Riley R."/>
            <person name="Lipzen A."/>
            <person name="Clum A."/>
            <person name="Drula E."/>
            <person name="Henrissat B."/>
            <person name="Kohler A."/>
            <person name="Grigoriev I.V."/>
            <person name="Martin F.M."/>
            <person name="Hacquard S."/>
        </authorList>
    </citation>
    <scope>NUCLEOTIDE SEQUENCE</scope>
    <source>
        <strain evidence="2">MPI-CAGE-CH-0243</strain>
    </source>
</reference>
<feature type="compositionally biased region" description="Polar residues" evidence="1">
    <location>
        <begin position="181"/>
        <end position="190"/>
    </location>
</feature>
<evidence type="ECO:0000256" key="1">
    <source>
        <dbReference type="SAM" id="MobiDB-lite"/>
    </source>
</evidence>
<feature type="compositionally biased region" description="Low complexity" evidence="1">
    <location>
        <begin position="270"/>
        <end position="285"/>
    </location>
</feature>
<name>A0A9P9IM16_9PLEO</name>
<evidence type="ECO:0000313" key="3">
    <source>
        <dbReference type="Proteomes" id="UP000700596"/>
    </source>
</evidence>
<feature type="region of interest" description="Disordered" evidence="1">
    <location>
        <begin position="379"/>
        <end position="404"/>
    </location>
</feature>
<keyword evidence="3" id="KW-1185">Reference proteome</keyword>
<feature type="region of interest" description="Disordered" evidence="1">
    <location>
        <begin position="75"/>
        <end position="102"/>
    </location>
</feature>
<organism evidence="2 3">
    <name type="scientific">Dendryphion nanum</name>
    <dbReference type="NCBI Taxonomy" id="256645"/>
    <lineage>
        <taxon>Eukaryota</taxon>
        <taxon>Fungi</taxon>
        <taxon>Dikarya</taxon>
        <taxon>Ascomycota</taxon>
        <taxon>Pezizomycotina</taxon>
        <taxon>Dothideomycetes</taxon>
        <taxon>Pleosporomycetidae</taxon>
        <taxon>Pleosporales</taxon>
        <taxon>Torulaceae</taxon>
        <taxon>Dendryphion</taxon>
    </lineage>
</organism>
<dbReference type="OrthoDB" id="4117770at2759"/>
<proteinExistence type="predicted"/>
<feature type="compositionally biased region" description="Low complexity" evidence="1">
    <location>
        <begin position="31"/>
        <end position="47"/>
    </location>
</feature>